<gene>
    <name evidence="2" type="ORF">KGF56_000289</name>
</gene>
<feature type="region of interest" description="Disordered" evidence="1">
    <location>
        <begin position="47"/>
        <end position="117"/>
    </location>
</feature>
<dbReference type="Proteomes" id="UP001202479">
    <property type="component" value="Unassembled WGS sequence"/>
</dbReference>
<proteinExistence type="predicted"/>
<sequence length="319" mass="36010">MRDNTRNTKQNRNSKVASTKKRTTKHLDPATELRRIFGQSEEFEFSEPIIEASTPEPKTVRVSSQKRVRPWARPRTTVSIRQEKLQNQTTSSPSRTPLQPISTPNQTNPKTTPKSIEPLPGFAFLTAGILSKPHQWLPQDADVDMVRDKVTESRLLPGADVLPQYKFNEPPRKEEGQSAVQNFPGKCSIVYLLNNDNNQQQHRAMETDPMKNYTPSQTPQSKNHFYGNLREPLSCTPDSDQFLKTFNSFPKSTGYDNEINTKGNGYGLLTNNSLVDMSQVSNLSNNLSNLDQSTYSKIDSFTKSSFHEPMSITSRQAAS</sequence>
<dbReference type="GeneID" id="73377906"/>
<reference evidence="2" key="1">
    <citation type="journal article" date="2022" name="DNA Res.">
        <title>Genome analysis of five recently described species of the CUG-Ser clade uncovers Candida theae as a new hybrid lineage with pathogenic potential in the Candida parapsilosis species complex.</title>
        <authorList>
            <person name="Mixao V."/>
            <person name="Del Olmo V."/>
            <person name="Hegedusova E."/>
            <person name="Saus E."/>
            <person name="Pryszcz L."/>
            <person name="Cillingova A."/>
            <person name="Nosek J."/>
            <person name="Gabaldon T."/>
        </authorList>
    </citation>
    <scope>NUCLEOTIDE SEQUENCE</scope>
    <source>
        <strain evidence="2">CBS 10844</strain>
    </source>
</reference>
<feature type="compositionally biased region" description="Low complexity" evidence="1">
    <location>
        <begin position="103"/>
        <end position="114"/>
    </location>
</feature>
<dbReference type="RefSeq" id="XP_049182741.1">
    <property type="nucleotide sequence ID" value="XM_049324148.1"/>
</dbReference>
<evidence type="ECO:0000256" key="1">
    <source>
        <dbReference type="SAM" id="MobiDB-lite"/>
    </source>
</evidence>
<evidence type="ECO:0000313" key="3">
    <source>
        <dbReference type="Proteomes" id="UP001202479"/>
    </source>
</evidence>
<keyword evidence="3" id="KW-1185">Reference proteome</keyword>
<feature type="region of interest" description="Disordered" evidence="1">
    <location>
        <begin position="1"/>
        <end position="35"/>
    </location>
</feature>
<name>A0AAI9T180_9ASCO</name>
<dbReference type="EMBL" id="JAHUZD010000019">
    <property type="protein sequence ID" value="KAI3406996.2"/>
    <property type="molecule type" value="Genomic_DNA"/>
</dbReference>
<comment type="caution">
    <text evidence="2">The sequence shown here is derived from an EMBL/GenBank/DDBJ whole genome shotgun (WGS) entry which is preliminary data.</text>
</comment>
<dbReference type="AlphaFoldDB" id="A0AAI9T180"/>
<protein>
    <submittedName>
        <fullName evidence="2">Uncharacterized protein</fullName>
    </submittedName>
</protein>
<feature type="compositionally biased region" description="Basic and acidic residues" evidence="1">
    <location>
        <begin position="25"/>
        <end position="35"/>
    </location>
</feature>
<accession>A0AAI9T180</accession>
<organism evidence="2 3">
    <name type="scientific">Candida oxycetoniae</name>
    <dbReference type="NCBI Taxonomy" id="497107"/>
    <lineage>
        <taxon>Eukaryota</taxon>
        <taxon>Fungi</taxon>
        <taxon>Dikarya</taxon>
        <taxon>Ascomycota</taxon>
        <taxon>Saccharomycotina</taxon>
        <taxon>Pichiomycetes</taxon>
        <taxon>Debaryomycetaceae</taxon>
        <taxon>Candida/Lodderomyces clade</taxon>
        <taxon>Candida</taxon>
    </lineage>
</organism>
<evidence type="ECO:0000313" key="2">
    <source>
        <dbReference type="EMBL" id="KAI3406996.2"/>
    </source>
</evidence>
<feature type="compositionally biased region" description="Polar residues" evidence="1">
    <location>
        <begin position="76"/>
        <end position="102"/>
    </location>
</feature>
<feature type="compositionally biased region" description="Polar residues" evidence="1">
    <location>
        <begin position="7"/>
        <end position="17"/>
    </location>
</feature>